<name>A0AAJ2F0U8_ACIDE</name>
<dbReference type="EMBL" id="JAVDTS010000004">
    <property type="protein sequence ID" value="MDR6838213.1"/>
    <property type="molecule type" value="Genomic_DNA"/>
</dbReference>
<evidence type="ECO:0000313" key="2">
    <source>
        <dbReference type="EMBL" id="MDR6838213.1"/>
    </source>
</evidence>
<accession>A0AAJ2F0U8</accession>
<dbReference type="Proteomes" id="UP001249076">
    <property type="component" value="Unassembled WGS sequence"/>
</dbReference>
<dbReference type="RefSeq" id="WP_209819645.1">
    <property type="nucleotide sequence ID" value="NZ_JAVDTL010000003.1"/>
</dbReference>
<dbReference type="EMBL" id="JAVDTL010000003">
    <property type="protein sequence ID" value="MDR6767071.1"/>
    <property type="molecule type" value="Genomic_DNA"/>
</dbReference>
<proteinExistence type="predicted"/>
<evidence type="ECO:0000313" key="4">
    <source>
        <dbReference type="Proteomes" id="UP001253458"/>
    </source>
</evidence>
<protein>
    <submittedName>
        <fullName evidence="1">Uncharacterized protein</fullName>
    </submittedName>
</protein>
<keyword evidence="3" id="KW-1185">Reference proteome</keyword>
<organism evidence="1 4">
    <name type="scientific">Acidovorax delafieldii</name>
    <name type="common">Pseudomonas delafieldii</name>
    <dbReference type="NCBI Taxonomy" id="47920"/>
    <lineage>
        <taxon>Bacteria</taxon>
        <taxon>Pseudomonadati</taxon>
        <taxon>Pseudomonadota</taxon>
        <taxon>Betaproteobacteria</taxon>
        <taxon>Burkholderiales</taxon>
        <taxon>Comamonadaceae</taxon>
        <taxon>Acidovorax</taxon>
    </lineage>
</organism>
<evidence type="ECO:0000313" key="1">
    <source>
        <dbReference type="EMBL" id="MDR6767071.1"/>
    </source>
</evidence>
<dbReference type="Proteomes" id="UP001253458">
    <property type="component" value="Unassembled WGS sequence"/>
</dbReference>
<dbReference type="AlphaFoldDB" id="A0AAJ2F0U8"/>
<reference evidence="1 3" key="1">
    <citation type="submission" date="2023-07" db="EMBL/GenBank/DDBJ databases">
        <title>Sorghum-associated microbial communities from plants grown in Nebraska, USA.</title>
        <authorList>
            <person name="Schachtman D."/>
        </authorList>
    </citation>
    <scope>NUCLEOTIDE SEQUENCE</scope>
    <source>
        <strain evidence="2 3">BE105</strain>
        <strain evidence="1">BE69</strain>
    </source>
</reference>
<gene>
    <name evidence="1" type="ORF">J2W88_002346</name>
    <name evidence="2" type="ORF">J2W93_003054</name>
</gene>
<evidence type="ECO:0000313" key="3">
    <source>
        <dbReference type="Proteomes" id="UP001249076"/>
    </source>
</evidence>
<comment type="caution">
    <text evidence="1">The sequence shown here is derived from an EMBL/GenBank/DDBJ whole genome shotgun (WGS) entry which is preliminary data.</text>
</comment>
<sequence>MHEHRYNKEQRLQQLSELRLALRDLIGVVSVLPSFAHLKSAYEAALADVENLQLHGFEQEHLSALSRAIPDAFHRHKEWIPPLERNAIGTPIEPEWFLTLESKLQPVLSKARVLRELGYY</sequence>